<evidence type="ECO:0000313" key="2">
    <source>
        <dbReference type="EMBL" id="SVC80775.1"/>
    </source>
</evidence>
<proteinExistence type="predicted"/>
<dbReference type="EMBL" id="UINC01112091">
    <property type="protein sequence ID" value="SVC80775.1"/>
    <property type="molecule type" value="Genomic_DNA"/>
</dbReference>
<feature type="non-terminal residue" evidence="2">
    <location>
        <position position="1"/>
    </location>
</feature>
<evidence type="ECO:0000256" key="1">
    <source>
        <dbReference type="SAM" id="MobiDB-lite"/>
    </source>
</evidence>
<dbReference type="AlphaFoldDB" id="A0A382Q767"/>
<reference evidence="2" key="1">
    <citation type="submission" date="2018-05" db="EMBL/GenBank/DDBJ databases">
        <authorList>
            <person name="Lanie J.A."/>
            <person name="Ng W.-L."/>
            <person name="Kazmierczak K.M."/>
            <person name="Andrzejewski T.M."/>
            <person name="Davidsen T.M."/>
            <person name="Wayne K.J."/>
            <person name="Tettelin H."/>
            <person name="Glass J.I."/>
            <person name="Rusch D."/>
            <person name="Podicherti R."/>
            <person name="Tsui H.-C.T."/>
            <person name="Winkler M.E."/>
        </authorList>
    </citation>
    <scope>NUCLEOTIDE SEQUENCE</scope>
</reference>
<sequence>PNPDFDLATAMIESVITWRGAGLDQDELDAFIKITGVQFYELLGSDNYGFSTTLIFPNQSLVDGGVDSMIDSIVEKMEEAEKKEKEKKKRHLSYEEWIKKMKHRGDEPWGPPGPGTPWNPDPYPNVPQPRPNPYGYPPEDDWNPKKWNYQEYEKEDLKKYAKILGKKEKDVTAEEKEWMKRLHNKWRHYEMYKKFGGSAASSASQVHHK</sequence>
<protein>
    <submittedName>
        <fullName evidence="2">Uncharacterized protein</fullName>
    </submittedName>
</protein>
<name>A0A382Q767_9ZZZZ</name>
<feature type="compositionally biased region" description="Pro residues" evidence="1">
    <location>
        <begin position="109"/>
        <end position="136"/>
    </location>
</feature>
<accession>A0A382Q767</accession>
<organism evidence="2">
    <name type="scientific">marine metagenome</name>
    <dbReference type="NCBI Taxonomy" id="408172"/>
    <lineage>
        <taxon>unclassified sequences</taxon>
        <taxon>metagenomes</taxon>
        <taxon>ecological metagenomes</taxon>
    </lineage>
</organism>
<feature type="region of interest" description="Disordered" evidence="1">
    <location>
        <begin position="103"/>
        <end position="140"/>
    </location>
</feature>
<gene>
    <name evidence="2" type="ORF">METZ01_LOCUS333629</name>
</gene>